<dbReference type="EMBL" id="SHKL01000001">
    <property type="protein sequence ID" value="RZT86039.1"/>
    <property type="molecule type" value="Genomic_DNA"/>
</dbReference>
<reference evidence="2 3" key="1">
    <citation type="submission" date="2019-02" db="EMBL/GenBank/DDBJ databases">
        <title>Sequencing the genomes of 1000 actinobacteria strains.</title>
        <authorList>
            <person name="Klenk H.-P."/>
        </authorList>
    </citation>
    <scope>NUCLEOTIDE SEQUENCE [LARGE SCALE GENOMIC DNA]</scope>
    <source>
        <strain evidence="2 3">DSM 45779</strain>
    </source>
</reference>
<dbReference type="SUPFAM" id="SSF53633">
    <property type="entry name" value="Carbamate kinase-like"/>
    <property type="match status" value="1"/>
</dbReference>
<keyword evidence="3" id="KW-1185">Reference proteome</keyword>
<gene>
    <name evidence="2" type="ORF">EV383_2927</name>
</gene>
<dbReference type="InterPro" id="IPR001048">
    <property type="entry name" value="Asp/Glu/Uridylate_kinase"/>
</dbReference>
<comment type="caution">
    <text evidence="2">The sequence shown here is derived from an EMBL/GenBank/DDBJ whole genome shotgun (WGS) entry which is preliminary data.</text>
</comment>
<evidence type="ECO:0000313" key="3">
    <source>
        <dbReference type="Proteomes" id="UP000291591"/>
    </source>
</evidence>
<name>A0A4Q7V0M3_PSEST</name>
<dbReference type="Proteomes" id="UP000291591">
    <property type="component" value="Unassembled WGS sequence"/>
</dbReference>
<dbReference type="InterPro" id="IPR036393">
    <property type="entry name" value="AceGlu_kinase-like_sf"/>
</dbReference>
<dbReference type="Gene3D" id="3.40.1160.10">
    <property type="entry name" value="Acetylglutamate kinase-like"/>
    <property type="match status" value="1"/>
</dbReference>
<organism evidence="2 3">
    <name type="scientific">Pseudonocardia sediminis</name>
    <dbReference type="NCBI Taxonomy" id="1397368"/>
    <lineage>
        <taxon>Bacteria</taxon>
        <taxon>Bacillati</taxon>
        <taxon>Actinomycetota</taxon>
        <taxon>Actinomycetes</taxon>
        <taxon>Pseudonocardiales</taxon>
        <taxon>Pseudonocardiaceae</taxon>
        <taxon>Pseudonocardia</taxon>
    </lineage>
</organism>
<sequence length="272" mass="28549">MSNPYSKDVPSPLARQTLLDREQVAPVDQRQPVIRMLPWLQVVVLGGRSIIDQGRDVLLPVVDELRSALETRKLLICTGAGIRARHAMGVGLDLGLPTGALSTLAGREAEQNGHMVAALLAEQGVSYLGHDTVAHQLPVHLAASNAAVTNGFPPFGVHEFPPAVGKIPPHRTDAGALLLADAYGAESLTYVRDVDGILDGDPAAGGSPAVIRNAKAGELLADPARPLPIDRLALELLGRAKHVREIQIVNGTTRGAITKALAGEHVGTIVTA</sequence>
<evidence type="ECO:0000259" key="1">
    <source>
        <dbReference type="Pfam" id="PF00696"/>
    </source>
</evidence>
<evidence type="ECO:0000313" key="2">
    <source>
        <dbReference type="EMBL" id="RZT86039.1"/>
    </source>
</evidence>
<dbReference type="AlphaFoldDB" id="A0A4Q7V0M3"/>
<dbReference type="RefSeq" id="WP_130290406.1">
    <property type="nucleotide sequence ID" value="NZ_SHKL01000001.1"/>
</dbReference>
<dbReference type="OrthoDB" id="581602at2"/>
<feature type="domain" description="Aspartate/glutamate/uridylate kinase" evidence="1">
    <location>
        <begin position="41"/>
        <end position="221"/>
    </location>
</feature>
<dbReference type="Pfam" id="PF00696">
    <property type="entry name" value="AA_kinase"/>
    <property type="match status" value="1"/>
</dbReference>
<accession>A0A4Q7V0M3</accession>
<proteinExistence type="predicted"/>
<protein>
    <submittedName>
        <fullName evidence="2">Molybdenum storage protein</fullName>
    </submittedName>
</protein>